<evidence type="ECO:0000313" key="2">
    <source>
        <dbReference type="EMBL" id="KAK1795667.1"/>
    </source>
</evidence>
<gene>
    <name evidence="2" type="ORF">P4O66_001160</name>
</gene>
<protein>
    <submittedName>
        <fullName evidence="2">Uncharacterized protein</fullName>
    </submittedName>
</protein>
<keyword evidence="3" id="KW-1185">Reference proteome</keyword>
<organism evidence="2 3">
    <name type="scientific">Electrophorus voltai</name>
    <dbReference type="NCBI Taxonomy" id="2609070"/>
    <lineage>
        <taxon>Eukaryota</taxon>
        <taxon>Metazoa</taxon>
        <taxon>Chordata</taxon>
        <taxon>Craniata</taxon>
        <taxon>Vertebrata</taxon>
        <taxon>Euteleostomi</taxon>
        <taxon>Actinopterygii</taxon>
        <taxon>Neopterygii</taxon>
        <taxon>Teleostei</taxon>
        <taxon>Ostariophysi</taxon>
        <taxon>Gymnotiformes</taxon>
        <taxon>Gymnotoidei</taxon>
        <taxon>Gymnotidae</taxon>
        <taxon>Electrophorus</taxon>
    </lineage>
</organism>
<feature type="compositionally biased region" description="Basic residues" evidence="1">
    <location>
        <begin position="198"/>
        <end position="208"/>
    </location>
</feature>
<dbReference type="AlphaFoldDB" id="A0AAD8ZAU0"/>
<feature type="compositionally biased region" description="Basic and acidic residues" evidence="1">
    <location>
        <begin position="218"/>
        <end position="243"/>
    </location>
</feature>
<comment type="caution">
    <text evidence="2">The sequence shown here is derived from an EMBL/GenBank/DDBJ whole genome shotgun (WGS) entry which is preliminary data.</text>
</comment>
<reference evidence="2" key="1">
    <citation type="submission" date="2023-03" db="EMBL/GenBank/DDBJ databases">
        <title>Electrophorus voltai genome.</title>
        <authorList>
            <person name="Bian C."/>
        </authorList>
    </citation>
    <scope>NUCLEOTIDE SEQUENCE</scope>
    <source>
        <strain evidence="2">CB-2022</strain>
        <tissue evidence="2">Muscle</tissue>
    </source>
</reference>
<name>A0AAD8ZAU0_9TELE</name>
<sequence length="243" mass="27483">MSGYTYVTYQCMESSGHLETRPIRLSKHEPSNPTRSWHLRTRDRWPIGSNLGEDRLATKAWSGTFMCGAGQDTPVILRKDPHSSWPHSRCPQQERNPLDDFGEDLDYGLGSDSAESYRDQPDYENRHLEVDSAGSYDLYMDDHKDCDDCGDVSLWSDMGSDYAAPPMEVEQVLHGDSLADSDARSVVSENDEPLAPKRWPKAPPRRYHLGASKPASTKHLEGASFKERTPFARAHSPELFHPY</sequence>
<accession>A0AAD8ZAU0</accession>
<feature type="region of interest" description="Disordered" evidence="1">
    <location>
        <begin position="183"/>
        <end position="243"/>
    </location>
</feature>
<dbReference type="Proteomes" id="UP001239994">
    <property type="component" value="Unassembled WGS sequence"/>
</dbReference>
<dbReference type="EMBL" id="JAROKS010000015">
    <property type="protein sequence ID" value="KAK1795667.1"/>
    <property type="molecule type" value="Genomic_DNA"/>
</dbReference>
<evidence type="ECO:0000313" key="3">
    <source>
        <dbReference type="Proteomes" id="UP001239994"/>
    </source>
</evidence>
<evidence type="ECO:0000256" key="1">
    <source>
        <dbReference type="SAM" id="MobiDB-lite"/>
    </source>
</evidence>
<proteinExistence type="predicted"/>